<dbReference type="AlphaFoldDB" id="A0A9N7R386"/>
<dbReference type="PANTHER" id="PTHR10366">
    <property type="entry name" value="NAD DEPENDENT EPIMERASE/DEHYDRATASE"/>
    <property type="match status" value="1"/>
</dbReference>
<dbReference type="OrthoDB" id="2735536at2759"/>
<dbReference type="Proteomes" id="UP001153555">
    <property type="component" value="Unassembled WGS sequence"/>
</dbReference>
<feature type="domain" description="NAD-dependent epimerase/dehydratase" evidence="3">
    <location>
        <begin position="5"/>
        <end position="88"/>
    </location>
</feature>
<keyword evidence="2" id="KW-0560">Oxidoreductase</keyword>
<dbReference type="PANTHER" id="PTHR10366:SF503">
    <property type="entry name" value="TETRAKETIDE ALPHA-PYRONE REDUCTASE 2"/>
    <property type="match status" value="1"/>
</dbReference>
<dbReference type="CDD" id="cd08958">
    <property type="entry name" value="FR_SDR_e"/>
    <property type="match status" value="1"/>
</dbReference>
<evidence type="ECO:0000256" key="1">
    <source>
        <dbReference type="ARBA" id="ARBA00022857"/>
    </source>
</evidence>
<comment type="caution">
    <text evidence="4">The sequence shown here is derived from an EMBL/GenBank/DDBJ whole genome shotgun (WGS) entry which is preliminary data.</text>
</comment>
<evidence type="ECO:0000259" key="3">
    <source>
        <dbReference type="Pfam" id="PF01370"/>
    </source>
</evidence>
<evidence type="ECO:0000313" key="5">
    <source>
        <dbReference type="Proteomes" id="UP001153555"/>
    </source>
</evidence>
<evidence type="ECO:0000313" key="4">
    <source>
        <dbReference type="EMBL" id="CAA0809005.1"/>
    </source>
</evidence>
<keyword evidence="1" id="KW-0521">NADP</keyword>
<keyword evidence="5" id="KW-1185">Reference proteome</keyword>
<dbReference type="InterPro" id="IPR036291">
    <property type="entry name" value="NAD(P)-bd_dom_sf"/>
</dbReference>
<reference evidence="4" key="1">
    <citation type="submission" date="2019-12" db="EMBL/GenBank/DDBJ databases">
        <authorList>
            <person name="Scholes J."/>
        </authorList>
    </citation>
    <scope>NUCLEOTIDE SEQUENCE</scope>
</reference>
<evidence type="ECO:0000256" key="2">
    <source>
        <dbReference type="ARBA" id="ARBA00023002"/>
    </source>
</evidence>
<dbReference type="GO" id="GO:0016616">
    <property type="term" value="F:oxidoreductase activity, acting on the CH-OH group of donors, NAD or NADP as acceptor"/>
    <property type="evidence" value="ECO:0007669"/>
    <property type="project" value="TreeGrafter"/>
</dbReference>
<organism evidence="4 5">
    <name type="scientific">Striga hermonthica</name>
    <name type="common">Purple witchweed</name>
    <name type="synonym">Buchnera hermonthica</name>
    <dbReference type="NCBI Taxonomy" id="68872"/>
    <lineage>
        <taxon>Eukaryota</taxon>
        <taxon>Viridiplantae</taxon>
        <taxon>Streptophyta</taxon>
        <taxon>Embryophyta</taxon>
        <taxon>Tracheophyta</taxon>
        <taxon>Spermatophyta</taxon>
        <taxon>Magnoliopsida</taxon>
        <taxon>eudicotyledons</taxon>
        <taxon>Gunneridae</taxon>
        <taxon>Pentapetalae</taxon>
        <taxon>asterids</taxon>
        <taxon>lamiids</taxon>
        <taxon>Lamiales</taxon>
        <taxon>Orobanchaceae</taxon>
        <taxon>Buchnereae</taxon>
        <taxon>Striga</taxon>
    </lineage>
</organism>
<dbReference type="Pfam" id="PF01370">
    <property type="entry name" value="Epimerase"/>
    <property type="match status" value="2"/>
</dbReference>
<accession>A0A9N7R386</accession>
<dbReference type="SUPFAM" id="SSF51735">
    <property type="entry name" value="NAD(P)-binding Rossmann-fold domains"/>
    <property type="match status" value="1"/>
</dbReference>
<gene>
    <name evidence="4" type="ORF">SHERM_11211</name>
</gene>
<dbReference type="InterPro" id="IPR050425">
    <property type="entry name" value="NAD(P)_dehydrat-like"/>
</dbReference>
<dbReference type="Gene3D" id="3.40.50.720">
    <property type="entry name" value="NAD(P)-binding Rossmann-like Domain"/>
    <property type="match status" value="1"/>
</dbReference>
<feature type="domain" description="NAD-dependent epimerase/dehydratase" evidence="3">
    <location>
        <begin position="131"/>
        <end position="272"/>
    </location>
</feature>
<dbReference type="InterPro" id="IPR001509">
    <property type="entry name" value="Epimerase_deHydtase"/>
</dbReference>
<dbReference type="EMBL" id="CACSLK010003174">
    <property type="protein sequence ID" value="CAA0809005.1"/>
    <property type="molecule type" value="Genomic_DNA"/>
</dbReference>
<sequence length="350" mass="38767">MPEYCVTGGTGFIAAYLVKSLLEKGHTVRTTVRDPENAEKVGYLWELNGAKERLKIMKADLVNEGSFDEAVEGVDGVFHTASPVFVSHDDNVMASYFTIYKIPNPRKNGGPRAISDYAGEYLQEKLVNPCIKGTVNVLNSCKKAKSVKRVVLTSSSSSVRYRYDVGKVSPLNESHWSDPQYCTNNNLWYAYAKTIAEKEAWKFAEENGIDLVVVNPSFVVGPLLAPQPTSTLLLTLAIIKGVRGEFPNQRLGFVHIDDVVNAHVLAMEESKASGRLICSNSVTHWSEIIEMLRAKYPSYPYENKCGSQKGDDNPHSMDCSKIIKLGLPPMKTLDQMFDDCIASFQAKGLL</sequence>
<proteinExistence type="predicted"/>
<name>A0A9N7R386_STRHE</name>
<protein>
    <submittedName>
        <fullName evidence="4">Tetraketide alpha-pyrone reductase 2</fullName>
    </submittedName>
</protein>